<dbReference type="InterPro" id="IPR050075">
    <property type="entry name" value="LeuD"/>
</dbReference>
<dbReference type="GO" id="GO:0003861">
    <property type="term" value="F:3-isopropylmalate dehydratase activity"/>
    <property type="evidence" value="ECO:0007669"/>
    <property type="project" value="UniProtKB-UniRule"/>
</dbReference>
<dbReference type="GO" id="GO:0009098">
    <property type="term" value="P:L-leucine biosynthetic process"/>
    <property type="evidence" value="ECO:0007669"/>
    <property type="project" value="UniProtKB-UniRule"/>
</dbReference>
<comment type="caution">
    <text evidence="12">The sequence shown here is derived from an EMBL/GenBank/DDBJ whole genome shotgun (WGS) entry which is preliminary data.</text>
</comment>
<proteinExistence type="inferred from homology"/>
<dbReference type="InterPro" id="IPR000573">
    <property type="entry name" value="AconitaseA/IPMdHydase_ssu_swvl"/>
</dbReference>
<dbReference type="NCBIfam" id="TIGR00171">
    <property type="entry name" value="leuD"/>
    <property type="match status" value="1"/>
</dbReference>
<dbReference type="InterPro" id="IPR033940">
    <property type="entry name" value="IPMI_Swivel"/>
</dbReference>
<dbReference type="Pfam" id="PF00694">
    <property type="entry name" value="Aconitase_C"/>
    <property type="match status" value="1"/>
</dbReference>
<evidence type="ECO:0000256" key="6">
    <source>
        <dbReference type="ARBA" id="ARBA00022430"/>
    </source>
</evidence>
<dbReference type="RefSeq" id="WP_150756968.1">
    <property type="nucleotide sequence ID" value="NZ_CABVIE010000002.1"/>
</dbReference>
<dbReference type="FunFam" id="3.20.19.10:FF:000003">
    <property type="entry name" value="3-isopropylmalate dehydratase small subunit"/>
    <property type="match status" value="1"/>
</dbReference>
<comment type="subunit">
    <text evidence="5 10">Heterodimer of LeuC and LeuD.</text>
</comment>
<evidence type="ECO:0000313" key="12">
    <source>
        <dbReference type="EMBL" id="VVO58435.1"/>
    </source>
</evidence>
<evidence type="ECO:0000256" key="7">
    <source>
        <dbReference type="ARBA" id="ARBA00022605"/>
    </source>
</evidence>
<comment type="catalytic activity">
    <reaction evidence="1 10">
        <text>(2R,3S)-3-isopropylmalate = (2S)-2-isopropylmalate</text>
        <dbReference type="Rhea" id="RHEA:32287"/>
        <dbReference type="ChEBI" id="CHEBI:1178"/>
        <dbReference type="ChEBI" id="CHEBI:35121"/>
        <dbReference type="EC" id="4.2.1.33"/>
    </reaction>
</comment>
<organism evidence="12 13">
    <name type="scientific">Pseudomonas fluorescens</name>
    <dbReference type="NCBI Taxonomy" id="294"/>
    <lineage>
        <taxon>Bacteria</taxon>
        <taxon>Pseudomonadati</taxon>
        <taxon>Pseudomonadota</taxon>
        <taxon>Gammaproteobacteria</taxon>
        <taxon>Pseudomonadales</taxon>
        <taxon>Pseudomonadaceae</taxon>
        <taxon>Pseudomonas</taxon>
    </lineage>
</organism>
<dbReference type="EMBL" id="CABVIE010000002">
    <property type="protein sequence ID" value="VVO58435.1"/>
    <property type="molecule type" value="Genomic_DNA"/>
</dbReference>
<dbReference type="AlphaFoldDB" id="A0A8H2NMQ1"/>
<name>A0A8H2NMQ1_PSEFL</name>
<evidence type="ECO:0000256" key="4">
    <source>
        <dbReference type="ARBA" id="ARBA00009845"/>
    </source>
</evidence>
<evidence type="ECO:0000256" key="10">
    <source>
        <dbReference type="HAMAP-Rule" id="MF_01031"/>
    </source>
</evidence>
<evidence type="ECO:0000256" key="8">
    <source>
        <dbReference type="ARBA" id="ARBA00023239"/>
    </source>
</evidence>
<reference evidence="12 13" key="1">
    <citation type="submission" date="2019-09" db="EMBL/GenBank/DDBJ databases">
        <authorList>
            <person name="Chandra G."/>
            <person name="Truman W A."/>
        </authorList>
    </citation>
    <scope>NUCLEOTIDE SEQUENCE [LARGE SCALE GENOMIC DNA]</scope>
    <source>
        <strain evidence="12">PS900</strain>
    </source>
</reference>
<comment type="function">
    <text evidence="2 10">Catalyzes the isomerization between 2-isopropylmalate and 3-isopropylmalate, via the formation of 2-isopropylmaleate.</text>
</comment>
<keyword evidence="9 10" id="KW-0100">Branched-chain amino acid biosynthesis</keyword>
<dbReference type="PANTHER" id="PTHR43345:SF5">
    <property type="entry name" value="3-ISOPROPYLMALATE DEHYDRATASE SMALL SUBUNIT"/>
    <property type="match status" value="1"/>
</dbReference>
<dbReference type="EC" id="4.2.1.33" evidence="10"/>
<evidence type="ECO:0000256" key="9">
    <source>
        <dbReference type="ARBA" id="ARBA00023304"/>
    </source>
</evidence>
<dbReference type="InterPro" id="IPR015928">
    <property type="entry name" value="Aconitase/3IPM_dehydase_swvl"/>
</dbReference>
<comment type="pathway">
    <text evidence="3 10">Amino-acid biosynthesis; L-leucine biosynthesis; L-leucine from 3-methyl-2-oxobutanoate: step 2/4.</text>
</comment>
<feature type="domain" description="Aconitase A/isopropylmalate dehydratase small subunit swivel" evidence="11">
    <location>
        <begin position="3"/>
        <end position="132"/>
    </location>
</feature>
<evidence type="ECO:0000256" key="1">
    <source>
        <dbReference type="ARBA" id="ARBA00000491"/>
    </source>
</evidence>
<sequence>MMPFVALDGLVAPVDRANIDTDAILPKQFMTSISRTGFGPNLFDEHRYLDRGEPGQDASRRVINPGFSLNQPRYSGASILLTRRNFGCGSSREHAPWALIDYGFRAIIAPSFADIFYGNCFKNGLLPVCLPESVIDILFDAVDQTPGYRLDIDLVSQTVTDSHGEAWSFEVDAARKESLINGLDDIAITLTKADKIHRYEEIRRTQEPWLF</sequence>
<dbReference type="CDD" id="cd01577">
    <property type="entry name" value="IPMI_Swivel"/>
    <property type="match status" value="1"/>
</dbReference>
<protein>
    <recommendedName>
        <fullName evidence="10">3-isopropylmalate dehydratase small subunit</fullName>
        <ecNumber evidence="10">4.2.1.33</ecNumber>
    </recommendedName>
    <alternativeName>
        <fullName evidence="10">Alpha-IPM isomerase</fullName>
        <shortName evidence="10">IPMI</shortName>
    </alternativeName>
    <alternativeName>
        <fullName evidence="10">Isopropylmalate isomerase</fullName>
    </alternativeName>
</protein>
<evidence type="ECO:0000256" key="2">
    <source>
        <dbReference type="ARBA" id="ARBA00002695"/>
    </source>
</evidence>
<keyword evidence="8 10" id="KW-0456">Lyase</keyword>
<dbReference type="HAMAP" id="MF_01031">
    <property type="entry name" value="LeuD_type1"/>
    <property type="match status" value="1"/>
</dbReference>
<accession>A0A8H2NMQ1</accession>
<gene>
    <name evidence="12" type="primary">leuD1_1</name>
    <name evidence="10" type="synonym">leuD</name>
    <name evidence="12" type="ORF">PS900_00670</name>
</gene>
<dbReference type="GO" id="GO:0009316">
    <property type="term" value="C:3-isopropylmalate dehydratase complex"/>
    <property type="evidence" value="ECO:0007669"/>
    <property type="project" value="InterPro"/>
</dbReference>
<dbReference type="InterPro" id="IPR004431">
    <property type="entry name" value="3-IsopropMal_deHydase_ssu"/>
</dbReference>
<dbReference type="Gene3D" id="3.20.19.10">
    <property type="entry name" value="Aconitase, domain 4"/>
    <property type="match status" value="1"/>
</dbReference>
<evidence type="ECO:0000256" key="5">
    <source>
        <dbReference type="ARBA" id="ARBA00011271"/>
    </source>
</evidence>
<dbReference type="NCBIfam" id="NF002458">
    <property type="entry name" value="PRK01641.1"/>
    <property type="match status" value="1"/>
</dbReference>
<evidence type="ECO:0000256" key="3">
    <source>
        <dbReference type="ARBA" id="ARBA00004729"/>
    </source>
</evidence>
<dbReference type="PANTHER" id="PTHR43345">
    <property type="entry name" value="3-ISOPROPYLMALATE DEHYDRATASE SMALL SUBUNIT 2-RELATED-RELATED"/>
    <property type="match status" value="1"/>
</dbReference>
<dbReference type="SUPFAM" id="SSF52016">
    <property type="entry name" value="LeuD/IlvD-like"/>
    <property type="match status" value="1"/>
</dbReference>
<keyword evidence="6 10" id="KW-0432">Leucine biosynthesis</keyword>
<dbReference type="Proteomes" id="UP000325723">
    <property type="component" value="Unassembled WGS sequence"/>
</dbReference>
<evidence type="ECO:0000313" key="13">
    <source>
        <dbReference type="Proteomes" id="UP000325723"/>
    </source>
</evidence>
<evidence type="ECO:0000259" key="11">
    <source>
        <dbReference type="Pfam" id="PF00694"/>
    </source>
</evidence>
<comment type="similarity">
    <text evidence="4 10">Belongs to the LeuD family. LeuD type 1 subfamily.</text>
</comment>
<keyword evidence="7 10" id="KW-0028">Amino-acid biosynthesis</keyword>
<dbReference type="UniPathway" id="UPA00048">
    <property type="reaction ID" value="UER00071"/>
</dbReference>